<name>A0A1Y5IG54_OSTTA</name>
<sequence length="2498" mass="274329">MLVELKNGETYNGTLASCDTWMNVHLKEVICTSKDGDRFWRMEECYVRGNTIKYVCVPDEVLDKLLLEFDDLVHAEDDRDVAADDDDGRASSSLGFVNGVRRSFSGRVSRPSASSMGADDVGELMTIAATSVDHEGRERAIRELREVVREADEETLSLVVVELLERAGGDAATAAAGSEFEGEREELEERGVDIPHVRCEAVYVALAVELVRSMPETKLGPSHRGTLMRGVSHALHSYAGNCRTTCEVGIVRGLLRALDALLRMNEGGRANGDIDMVAECVRRATAFSTSPLDLRAWLEIAAASAPEARIFLLDQLNMTLQSRFSGGPSELFLMDGEASGILGSAQPKWPFTEGLAFVTWVYLESVSDSETTAASAALYAAAASASQLVEASPLTTAAVAAAAAGEAEVHMPRLFSFLSAEGQGVECYFHKGFLILETNGVKESRMTLPFTYKFPLKRWFCIGIEHKPASVRTGRAETRLYVNGICVETHKFDLPKMNKPLGFCCIGTNPPAAMAGLQRKRRQCALFAALGPVYIFKQALGVQAMRALSARGGSFVPNFSSKDEKMTDKATGSVLNAEDHLLDRILAPTVLQVIHPRMASKNFVVDISPSGILVESKAVLLGGTSVASRYLIRDSIWAAHESGPGLILPFACPSVSSRGLEPEMADGDVGSAALSIRSVLGIIAGACENHPQNIKSMEENNVPQLIAHVLPFAMDALRNKLEGAELEDEEEAIVDALEYLLTVSAKELSKQVVSALILNFKPWAGSGSRLIGRILSVCSSLCNTSPDLMHELSALQVLLDNGRRWLSPPTSITGGILHNKSAKSVMDDRGVLRISERESLGLIDDLLVSVNLLANTSESIDAKVDIIIGFLAECPCPHMLAATVKLVHSIIVSPKADRANEFLFAFTSKGGVEVCMGLVRALSLRGKFDHELQGAQSLFAACLRLFGYLLETGCVSANKTTEVGGSKKVTKGSIERATRYAFTKGSQKLLTPEVYEAIMKSSISINLANINMTEPVRLISGGILGSMLSILSQCDDQVTIRALDDTMLIACAYADNRNLLLSLPEFPGWLVHILVGSKSSKVSTTANDLLLVLLQHSMRLRDGWRVLETVMEGVKRISSDDRKVRVKVQHAIFMGLTAFMVNELRAISSSEVTRAKKMKDDLHENGSVTVENVIALLHMVENHLRLMSSVSSSSVDNSYDFDQVADALVSYGGYATDSMNGWISRCRMMDGLGHLTMSGPSKGTDDSLELLHLTQQTVNSVVDARNNAPLHSRLLEDDELIHLLLRLTLAYFREAVLPMEDDKVDTSLPLMPAHIVNTLTSLTSGNSSISDAILFEAKQLWGVTRSSETGVQVAVLHHLLGPFLHSAVARKNALLAPGAIALLLDEVWRYKRGNRRNIFYIKAITTYLIALVARWREVLVSDVNDDISTKLRTLASSSLDTALSLICSSEWVKVLMSSTVKESLVCIVNSTPVCEIRNSVIAALGPNSTESRLNAQHAVQCTRAETFRKFLKTWEGEYVNISMSSKWLAALSKEASRRTLSIAAEGERAKEVAKNWEKYMRSLQVLNCLFLKVMEDGDDARLSIDTSESGRRRRYRLSRVARSSMQRPAHLAPIDSEAIEIKLPVRQNRDVSDDEDDYVLSPQKSVNAEELSEVMAATAALAVAQNRDKTETKKSNHECSATMVTPLELYAGKFLISDQAFIFRTDDGSRFWSWPLEHLHQVQSRRYLLRRSALEFFMLDRMTYFIDFGTAEQRRQVFRVLIKLKPKNFVPLYLETSKPEALLRKSDITSRWIRREISNFDYLMALNTLAGRSYQDITQYPVFPWVISDYTSESLDLNNPEVYRDLRKPIGALNPSRLTRIKERYDFFDDPEIPKFHYGSHYSSSGTVLFYLLRIDPFTTLAYELQGGKFDHADRLFHSVASTWQSCFTDMSDVKELVPEFFYLPEMFKNVNNIEFGVTQSGDKVDAVVLPPWASSPEEFVAKQREALESEHVSKNLHHWIDLIFGYKQRGKAAESAHNVFYYMTYEGAVDVESIQDPVLLKATQDQISCFGQTPSQLLTIPHPGRQRAADSVTGSHWLFANGGNVKSYPLSVPTYTDNRIAFMDVLPTGQMIVVSPTLDAKLHRFMPGVPSGAGLPFTFEPIKEQSTLGAFMGTIRRRAGLNDVTGVATFATKLDPKLSNSGSRPLLAMLPSGRHVVVSGHADDSLKIFNCENGLMESQSTGHRTQITSMSLSSDGRVLATGSVDGTIGIWVINLPTERVTIGENLRETIAPIIRVDVNSIFNDGTTVANVINPVKDDGAPLAKMGLSGPIRLLRGHGELISSLDVNTNLDLLVAVSATAGASFHSVIVSKTLRVVPELRGTLCAISDEGYVIIWCETEHSLTLTTVNGEIMSSISLIGSYPKFTTLLVSKDGYHLVAGTVAQEGKVTVLSFELPALYPGRSWDFDSSSDISQIKFTAENTSLVVSTSDGDIWVVTDPSIAARSLESLLQAGWASIV</sequence>
<dbReference type="InterPro" id="IPR023362">
    <property type="entry name" value="PH-BEACH_dom"/>
</dbReference>
<dbReference type="InterPro" id="IPR015943">
    <property type="entry name" value="WD40/YVTN_repeat-like_dom_sf"/>
</dbReference>
<evidence type="ECO:0000256" key="1">
    <source>
        <dbReference type="ARBA" id="ARBA00022574"/>
    </source>
</evidence>
<evidence type="ECO:0000313" key="8">
    <source>
        <dbReference type="EMBL" id="OUS48536.1"/>
    </source>
</evidence>
<dbReference type="InterPro" id="IPR047575">
    <property type="entry name" value="Sm"/>
</dbReference>
<feature type="domain" description="BEACH" evidence="5">
    <location>
        <begin position="1777"/>
        <end position="2066"/>
    </location>
</feature>
<dbReference type="PROSITE" id="PS50197">
    <property type="entry name" value="BEACH"/>
    <property type="match status" value="1"/>
</dbReference>
<dbReference type="InterPro" id="IPR010920">
    <property type="entry name" value="LSM_dom_sf"/>
</dbReference>
<evidence type="ECO:0000256" key="2">
    <source>
        <dbReference type="ARBA" id="ARBA00022728"/>
    </source>
</evidence>
<dbReference type="GO" id="GO:0003723">
    <property type="term" value="F:RNA binding"/>
    <property type="evidence" value="ECO:0007669"/>
    <property type="project" value="InterPro"/>
</dbReference>
<dbReference type="GO" id="GO:0000398">
    <property type="term" value="P:mRNA splicing, via spliceosome"/>
    <property type="evidence" value="ECO:0007669"/>
    <property type="project" value="InterPro"/>
</dbReference>
<dbReference type="PROSITE" id="PS50082">
    <property type="entry name" value="WD_REPEATS_2"/>
    <property type="match status" value="1"/>
</dbReference>
<dbReference type="FunFam" id="1.10.1540.10:FF:000001">
    <property type="entry name" value="neurobeachin isoform X1"/>
    <property type="match status" value="1"/>
</dbReference>
<evidence type="ECO:0000256" key="3">
    <source>
        <dbReference type="ARBA" id="ARBA00022737"/>
    </source>
</evidence>
<dbReference type="Gene3D" id="2.30.29.30">
    <property type="entry name" value="Pleckstrin-homology domain (PH domain)/Phosphotyrosine-binding domain (PTB)"/>
    <property type="match status" value="1"/>
</dbReference>
<keyword evidence="2" id="KW-0507">mRNA processing</keyword>
<proteinExistence type="predicted"/>
<keyword evidence="2" id="KW-0747">Spliceosome</keyword>
<feature type="domain" description="Sm" evidence="7">
    <location>
        <begin position="1"/>
        <end position="61"/>
    </location>
</feature>
<dbReference type="CDD" id="cd01723">
    <property type="entry name" value="LSm4"/>
    <property type="match status" value="1"/>
</dbReference>
<dbReference type="InterPro" id="IPR036372">
    <property type="entry name" value="BEACH_dom_sf"/>
</dbReference>
<dbReference type="SUPFAM" id="SSF50182">
    <property type="entry name" value="Sm-like ribonucleoproteins"/>
    <property type="match status" value="1"/>
</dbReference>
<dbReference type="PROSITE" id="PS50294">
    <property type="entry name" value="WD_REPEATS_REGION"/>
    <property type="match status" value="1"/>
</dbReference>
<dbReference type="InterPro" id="IPR001680">
    <property type="entry name" value="WD40_rpt"/>
</dbReference>
<evidence type="ECO:0000259" key="5">
    <source>
        <dbReference type="PROSITE" id="PS50197"/>
    </source>
</evidence>
<dbReference type="Gene3D" id="2.30.30.100">
    <property type="match status" value="1"/>
</dbReference>
<dbReference type="EMBL" id="KZ155774">
    <property type="protein sequence ID" value="OUS48536.1"/>
    <property type="molecule type" value="Genomic_DNA"/>
</dbReference>
<dbReference type="SMART" id="SM00320">
    <property type="entry name" value="WD40"/>
    <property type="match status" value="3"/>
</dbReference>
<evidence type="ECO:0000259" key="7">
    <source>
        <dbReference type="PROSITE" id="PS52002"/>
    </source>
</evidence>
<dbReference type="GO" id="GO:0005681">
    <property type="term" value="C:spliceosomal complex"/>
    <property type="evidence" value="ECO:0007669"/>
    <property type="project" value="UniProtKB-KW"/>
</dbReference>
<dbReference type="CDD" id="cd06071">
    <property type="entry name" value="Beach"/>
    <property type="match status" value="1"/>
</dbReference>
<dbReference type="PANTHER" id="PTHR13743:SF112">
    <property type="entry name" value="BEACH DOMAIN-CONTAINING PROTEIN"/>
    <property type="match status" value="1"/>
</dbReference>
<feature type="domain" description="BEACH-type PH" evidence="6">
    <location>
        <begin position="1670"/>
        <end position="1762"/>
    </location>
</feature>
<dbReference type="Pfam" id="PF00400">
    <property type="entry name" value="WD40"/>
    <property type="match status" value="1"/>
</dbReference>
<protein>
    <submittedName>
        <fullName evidence="8">Lysosomal trafficking regulator LYST and related beach and WD40 repeat protein</fullName>
    </submittedName>
</protein>
<feature type="repeat" description="WD" evidence="4">
    <location>
        <begin position="2221"/>
        <end position="2252"/>
    </location>
</feature>
<evidence type="ECO:0000259" key="6">
    <source>
        <dbReference type="PROSITE" id="PS51783"/>
    </source>
</evidence>
<dbReference type="InterPro" id="IPR050865">
    <property type="entry name" value="BEACH_Domain"/>
</dbReference>
<dbReference type="InterPro" id="IPR036322">
    <property type="entry name" value="WD40_repeat_dom_sf"/>
</dbReference>
<organism evidence="8">
    <name type="scientific">Ostreococcus tauri</name>
    <name type="common">Marine green alga</name>
    <dbReference type="NCBI Taxonomy" id="70448"/>
    <lineage>
        <taxon>Eukaryota</taxon>
        <taxon>Viridiplantae</taxon>
        <taxon>Chlorophyta</taxon>
        <taxon>Mamiellophyceae</taxon>
        <taxon>Mamiellales</taxon>
        <taxon>Bathycoccaceae</taxon>
        <taxon>Ostreococcus</taxon>
    </lineage>
</organism>
<dbReference type="PROSITE" id="PS51783">
    <property type="entry name" value="PH_BEACH"/>
    <property type="match status" value="1"/>
</dbReference>
<dbReference type="SUPFAM" id="SSF81837">
    <property type="entry name" value="BEACH domain"/>
    <property type="match status" value="1"/>
</dbReference>
<keyword evidence="2" id="KW-0508">mRNA splicing</keyword>
<dbReference type="CDD" id="cd01201">
    <property type="entry name" value="PH_BEACH"/>
    <property type="match status" value="1"/>
</dbReference>
<accession>A0A1Y5IG54</accession>
<keyword evidence="1 4" id="KW-0853">WD repeat</keyword>
<dbReference type="Proteomes" id="UP000195557">
    <property type="component" value="Unassembled WGS sequence"/>
</dbReference>
<dbReference type="eggNOG" id="KOG1787">
    <property type="taxonomic scope" value="Eukaryota"/>
</dbReference>
<dbReference type="InterPro" id="IPR001163">
    <property type="entry name" value="Sm_dom_euk/arc"/>
</dbReference>
<dbReference type="InterPro" id="IPR000409">
    <property type="entry name" value="BEACH_dom"/>
</dbReference>
<dbReference type="PROSITE" id="PS52002">
    <property type="entry name" value="SM"/>
    <property type="match status" value="1"/>
</dbReference>
<dbReference type="PANTHER" id="PTHR13743">
    <property type="entry name" value="BEIGE/BEACH-RELATED"/>
    <property type="match status" value="1"/>
</dbReference>
<dbReference type="Pfam" id="PF02138">
    <property type="entry name" value="Beach"/>
    <property type="match status" value="1"/>
</dbReference>
<dbReference type="Pfam" id="PF01423">
    <property type="entry name" value="LSM"/>
    <property type="match status" value="1"/>
</dbReference>
<dbReference type="SMART" id="SM01026">
    <property type="entry name" value="Beach"/>
    <property type="match status" value="1"/>
</dbReference>
<evidence type="ECO:0000256" key="4">
    <source>
        <dbReference type="PROSITE-ProRule" id="PRU00221"/>
    </source>
</evidence>
<gene>
    <name evidence="8" type="ORF">BE221DRAFT_144248</name>
</gene>
<dbReference type="InterPro" id="IPR011993">
    <property type="entry name" value="PH-like_dom_sf"/>
</dbReference>
<dbReference type="GO" id="GO:0000956">
    <property type="term" value="P:nuclear-transcribed mRNA catabolic process"/>
    <property type="evidence" value="ECO:0007669"/>
    <property type="project" value="InterPro"/>
</dbReference>
<keyword evidence="3" id="KW-0677">Repeat</keyword>
<dbReference type="SUPFAM" id="SSF50978">
    <property type="entry name" value="WD40 repeat-like"/>
    <property type="match status" value="1"/>
</dbReference>
<dbReference type="SUPFAM" id="SSF50729">
    <property type="entry name" value="PH domain-like"/>
    <property type="match status" value="1"/>
</dbReference>
<dbReference type="Gene3D" id="2.130.10.10">
    <property type="entry name" value="YVTN repeat-like/Quinoprotein amine dehydrogenase"/>
    <property type="match status" value="1"/>
</dbReference>
<dbReference type="InterPro" id="IPR034101">
    <property type="entry name" value="Lsm4"/>
</dbReference>
<dbReference type="Pfam" id="PF14844">
    <property type="entry name" value="PH_BEACH"/>
    <property type="match status" value="1"/>
</dbReference>
<dbReference type="SMART" id="SM00651">
    <property type="entry name" value="Sm"/>
    <property type="match status" value="1"/>
</dbReference>
<dbReference type="Gene3D" id="1.10.1540.10">
    <property type="entry name" value="BEACH domain"/>
    <property type="match status" value="1"/>
</dbReference>
<reference evidence="8" key="1">
    <citation type="submission" date="2017-04" db="EMBL/GenBank/DDBJ databases">
        <title>Population genomics of picophytoplankton unveils novel chromosome hypervariability.</title>
        <authorList>
            <consortium name="DOE Joint Genome Institute"/>
            <person name="Blanc-Mathieu R."/>
            <person name="Krasovec M."/>
            <person name="Hebrard M."/>
            <person name="Yau S."/>
            <person name="Desgranges E."/>
            <person name="Martin J."/>
            <person name="Schackwitz W."/>
            <person name="Kuo A."/>
            <person name="Salin G."/>
            <person name="Donnadieu C."/>
            <person name="Desdevises Y."/>
            <person name="Sanchez-Ferandin S."/>
            <person name="Moreau H."/>
            <person name="Rivals E."/>
            <person name="Grigoriev I.V."/>
            <person name="Grimsley N."/>
            <person name="Eyre-Walker A."/>
            <person name="Piganeau G."/>
        </authorList>
    </citation>
    <scope>NUCLEOTIDE SEQUENCE [LARGE SCALE GENOMIC DNA]</scope>
    <source>
        <strain evidence="8">RCC 1115</strain>
    </source>
</reference>